<dbReference type="RefSeq" id="XP_066694060.1">
    <property type="nucleotide sequence ID" value="XM_066849917.1"/>
</dbReference>
<comment type="caution">
    <text evidence="1">The sequence shown here is derived from an EMBL/GenBank/DDBJ whole genome shotgun (WGS) entry which is preliminary data.</text>
</comment>
<evidence type="ECO:0000313" key="1">
    <source>
        <dbReference type="EMBL" id="KAK7941308.1"/>
    </source>
</evidence>
<dbReference type="Proteomes" id="UP001391051">
    <property type="component" value="Unassembled WGS sequence"/>
</dbReference>
<dbReference type="PANTHER" id="PTHR35179:SF2">
    <property type="entry name" value="START DOMAIN-CONTAINING PROTEIN"/>
    <property type="match status" value="1"/>
</dbReference>
<proteinExistence type="predicted"/>
<dbReference type="GeneID" id="92082979"/>
<evidence type="ECO:0000313" key="2">
    <source>
        <dbReference type="Proteomes" id="UP001391051"/>
    </source>
</evidence>
<dbReference type="EMBL" id="JAQQWE010000009">
    <property type="protein sequence ID" value="KAK7941308.1"/>
    <property type="molecule type" value="Genomic_DNA"/>
</dbReference>
<gene>
    <name evidence="1" type="ORF">PG986_013695</name>
</gene>
<evidence type="ECO:0008006" key="3">
    <source>
        <dbReference type="Google" id="ProtNLM"/>
    </source>
</evidence>
<keyword evidence="2" id="KW-1185">Reference proteome</keyword>
<protein>
    <recommendedName>
        <fullName evidence="3">Geranylgeranyl pyrophosphate synthetase</fullName>
    </recommendedName>
</protein>
<reference evidence="1 2" key="1">
    <citation type="submission" date="2023-01" db="EMBL/GenBank/DDBJ databases">
        <title>Analysis of 21 Apiospora genomes using comparative genomics revels a genus with tremendous synthesis potential of carbohydrate active enzymes and secondary metabolites.</title>
        <authorList>
            <person name="Sorensen T."/>
        </authorList>
    </citation>
    <scope>NUCLEOTIDE SEQUENCE [LARGE SCALE GENOMIC DNA]</scope>
    <source>
        <strain evidence="1 2">CBS 24483</strain>
    </source>
</reference>
<accession>A0ABR1PWA7</accession>
<organism evidence="1 2">
    <name type="scientific">Apiospora aurea</name>
    <dbReference type="NCBI Taxonomy" id="335848"/>
    <lineage>
        <taxon>Eukaryota</taxon>
        <taxon>Fungi</taxon>
        <taxon>Dikarya</taxon>
        <taxon>Ascomycota</taxon>
        <taxon>Pezizomycotina</taxon>
        <taxon>Sordariomycetes</taxon>
        <taxon>Xylariomycetidae</taxon>
        <taxon>Amphisphaeriales</taxon>
        <taxon>Apiosporaceae</taxon>
        <taxon>Apiospora</taxon>
    </lineage>
</organism>
<sequence>MTVNISRDDLKGHLSPATITDVRHLSSYSWIKSAEEPIIAVPGIPPKWQPPMTRTQLAKDSGFQYVAQNAARHPEIPMEPLFRAIYEADPTFDVRCIDVVTDRNNLRKLLSFVDPQLTRYSPEPFAIQAEVAGKSGTVILNRVEAQTTEFIGPGQFVGYGHEFEKAYTTREIPNSTGHHRIINYNFGGLSYVVRYEADAYVDPQESVPMTDDAPEDSSVTTLTSNIDDLSLDDGMILDSGPVGSRLSIRKQGRVIPLDSTLEIKTRIVHKPISIVDMAPQLWISQTPKLVRAYYSWGLFNDVFVEDTSIMINRWELANQPALTKLAALMRLIVEVVKGLGGRCVIGYHPEATDELVIQRMDGKPMLPLYLYSKWDTA</sequence>
<name>A0ABR1PWA7_9PEZI</name>
<dbReference type="PANTHER" id="PTHR35179">
    <property type="entry name" value="PROTEIN CBG02620"/>
    <property type="match status" value="1"/>
</dbReference>